<dbReference type="InterPro" id="IPR046977">
    <property type="entry name" value="RsmC/RlmG"/>
</dbReference>
<name>A0A1E5L830_9FIRM</name>
<evidence type="ECO:0000313" key="4">
    <source>
        <dbReference type="EMBL" id="OEH86317.1"/>
    </source>
</evidence>
<organism evidence="4 5">
    <name type="scientific">Desulfuribacillus stibiiarsenatis</name>
    <dbReference type="NCBI Taxonomy" id="1390249"/>
    <lineage>
        <taxon>Bacteria</taxon>
        <taxon>Bacillati</taxon>
        <taxon>Bacillota</taxon>
        <taxon>Desulfuribacillia</taxon>
        <taxon>Desulfuribacillales</taxon>
        <taxon>Desulfuribacillaceae</taxon>
        <taxon>Desulfuribacillus</taxon>
    </lineage>
</organism>
<dbReference type="EMBL" id="MJAT01000005">
    <property type="protein sequence ID" value="OEH86317.1"/>
    <property type="molecule type" value="Genomic_DNA"/>
</dbReference>
<evidence type="ECO:0000256" key="2">
    <source>
        <dbReference type="ARBA" id="ARBA00022679"/>
    </source>
</evidence>
<keyword evidence="5" id="KW-1185">Reference proteome</keyword>
<feature type="domain" description="Methyltransferase small" evidence="3">
    <location>
        <begin position="26"/>
        <end position="194"/>
    </location>
</feature>
<dbReference type="CDD" id="cd02440">
    <property type="entry name" value="AdoMet_MTases"/>
    <property type="match status" value="1"/>
</dbReference>
<protein>
    <recommendedName>
        <fullName evidence="3">Methyltransferase small domain-containing protein</fullName>
    </recommendedName>
</protein>
<dbReference type="Pfam" id="PF05175">
    <property type="entry name" value="MTS"/>
    <property type="match status" value="1"/>
</dbReference>
<comment type="caution">
    <text evidence="4">The sequence shown here is derived from an EMBL/GenBank/DDBJ whole genome shotgun (WGS) entry which is preliminary data.</text>
</comment>
<keyword evidence="2" id="KW-0808">Transferase</keyword>
<accession>A0A1E5L830</accession>
<evidence type="ECO:0000313" key="5">
    <source>
        <dbReference type="Proteomes" id="UP000095255"/>
    </source>
</evidence>
<dbReference type="InterPro" id="IPR029063">
    <property type="entry name" value="SAM-dependent_MTases_sf"/>
</dbReference>
<reference evidence="4 5" key="1">
    <citation type="submission" date="2016-09" db="EMBL/GenBank/DDBJ databases">
        <title>Desulfuribacillus arsenicus sp. nov., an obligately anaerobic, dissimilatory arsenic- and antimonate-reducing bacterium isolated from anoxic sediments.</title>
        <authorList>
            <person name="Abin C.A."/>
            <person name="Hollibaugh J.T."/>
        </authorList>
    </citation>
    <scope>NUCLEOTIDE SEQUENCE [LARGE SCALE GENOMIC DNA]</scope>
    <source>
        <strain evidence="4 5">MLFW-2</strain>
    </source>
</reference>
<dbReference type="Gene3D" id="3.40.50.150">
    <property type="entry name" value="Vaccinia Virus protein VP39"/>
    <property type="match status" value="1"/>
</dbReference>
<proteinExistence type="predicted"/>
<keyword evidence="1" id="KW-0489">Methyltransferase</keyword>
<dbReference type="GO" id="GO:0032259">
    <property type="term" value="P:methylation"/>
    <property type="evidence" value="ECO:0007669"/>
    <property type="project" value="UniProtKB-KW"/>
</dbReference>
<dbReference type="STRING" id="1390249.BHU72_13925"/>
<dbReference type="InterPro" id="IPR007848">
    <property type="entry name" value="Small_mtfrase_dom"/>
</dbReference>
<dbReference type="OrthoDB" id="9764961at2"/>
<sequence>MDYYYSKNPQVSSNESTIKAHLRGNEWTFVSDAGVFSKKGIDFGSRLLVETIQITNGESLLDLGCGYGVVGIVLAYETPAGRILMTDINERAISLARKNCIINLVRNANQLVSDGFEQVPRTPFHHIALNPPIRAGKAKIYSMFEDSVQFLDEKGSFWIVMHKKHGAMSAVKKLESMYKTVEIVNKESGYQIIKATNG</sequence>
<evidence type="ECO:0000256" key="1">
    <source>
        <dbReference type="ARBA" id="ARBA00022603"/>
    </source>
</evidence>
<gene>
    <name evidence="4" type="ORF">BHU72_13925</name>
</gene>
<dbReference type="PANTHER" id="PTHR47816:SF4">
    <property type="entry name" value="RIBOSOMAL RNA SMALL SUBUNIT METHYLTRANSFERASE C"/>
    <property type="match status" value="1"/>
</dbReference>
<dbReference type="PANTHER" id="PTHR47816">
    <property type="entry name" value="RIBOSOMAL RNA SMALL SUBUNIT METHYLTRANSFERASE C"/>
    <property type="match status" value="1"/>
</dbReference>
<dbReference type="AlphaFoldDB" id="A0A1E5L830"/>
<evidence type="ECO:0000259" key="3">
    <source>
        <dbReference type="Pfam" id="PF05175"/>
    </source>
</evidence>
<dbReference type="RefSeq" id="WP_069701295.1">
    <property type="nucleotide sequence ID" value="NZ_MJAT01000005.1"/>
</dbReference>
<dbReference type="GO" id="GO:0008757">
    <property type="term" value="F:S-adenosylmethionine-dependent methyltransferase activity"/>
    <property type="evidence" value="ECO:0007669"/>
    <property type="project" value="InterPro"/>
</dbReference>
<dbReference type="SUPFAM" id="SSF53335">
    <property type="entry name" value="S-adenosyl-L-methionine-dependent methyltransferases"/>
    <property type="match status" value="1"/>
</dbReference>
<dbReference type="Proteomes" id="UP000095255">
    <property type="component" value="Unassembled WGS sequence"/>
</dbReference>